<keyword evidence="2" id="KW-0677">Repeat</keyword>
<dbReference type="InterPro" id="IPR036322">
    <property type="entry name" value="WD40_repeat_dom_sf"/>
</dbReference>
<dbReference type="SMART" id="SM00320">
    <property type="entry name" value="WD40"/>
    <property type="match status" value="7"/>
</dbReference>
<evidence type="ECO:0000256" key="2">
    <source>
        <dbReference type="ARBA" id="ARBA00022737"/>
    </source>
</evidence>
<comment type="function">
    <text evidence="3">Essential component of the cytosolic iron-sulfur (Fe/S) protein assembly machinery. Required for the maturation of extramitochondrial Fe/S proteins.</text>
</comment>
<dbReference type="HAMAP" id="MF_03037">
    <property type="entry name" value="ciao1"/>
    <property type="match status" value="1"/>
</dbReference>
<dbReference type="AlphaFoldDB" id="A0AAX4PHB6"/>
<dbReference type="InterPro" id="IPR015943">
    <property type="entry name" value="WD40/YVTN_repeat-like_dom_sf"/>
</dbReference>
<dbReference type="GO" id="GO:0016226">
    <property type="term" value="P:iron-sulfur cluster assembly"/>
    <property type="evidence" value="ECO:0007669"/>
    <property type="project" value="UniProtKB-UniRule"/>
</dbReference>
<dbReference type="PANTHER" id="PTHR19920">
    <property type="entry name" value="WD40 PROTEIN CIAO1"/>
    <property type="match status" value="1"/>
</dbReference>
<dbReference type="GO" id="GO:0097361">
    <property type="term" value="C:cytosolic [4Fe-4S] assembly targeting complex"/>
    <property type="evidence" value="ECO:0007669"/>
    <property type="project" value="InterPro"/>
</dbReference>
<proteinExistence type="inferred from homology"/>
<evidence type="ECO:0000313" key="6">
    <source>
        <dbReference type="Proteomes" id="UP001472866"/>
    </source>
</evidence>
<dbReference type="PROSITE" id="PS00678">
    <property type="entry name" value="WD_REPEATS_1"/>
    <property type="match status" value="1"/>
</dbReference>
<feature type="repeat" description="WD" evidence="4">
    <location>
        <begin position="160"/>
        <end position="192"/>
    </location>
</feature>
<keyword evidence="6" id="KW-1185">Reference proteome</keyword>
<dbReference type="PROSITE" id="PS50082">
    <property type="entry name" value="WD_REPEATS_2"/>
    <property type="match status" value="4"/>
</dbReference>
<keyword evidence="1 4" id="KW-0853">WD repeat</keyword>
<dbReference type="PRINTS" id="PR00320">
    <property type="entry name" value="GPROTEINBRPT"/>
</dbReference>
<dbReference type="SUPFAM" id="SSF50978">
    <property type="entry name" value="WD40 repeat-like"/>
    <property type="match status" value="1"/>
</dbReference>
<sequence>MACASTSGSSSSTESCVLAVLEGHRDRVWHVCWANAGDTIATCGGDRAIKLWRKTTQGDRKYQCVETLEKTHTKTIRRCGFSRCDSMLASVSFDATTCVWERPRGEQQHELLVTLEGHESEIKDLCWSQDGELLATCGRDKSIWIWLKEIDDQFECLDVLQGHTQDVKSVLFVPGTRALLSGSYDNTVRVWNEHDDEWVCTQTLDGAYQGHESTVWGLCCDAEGSRVLSCDAEGMILLWRVVRGDTEIALELVSRNMVPTKAALYSVDWSPSGLIATGMADNSISLLQAEKAEGSPEDPGASRQVLKLVKEIRGAHDGDVNCVRFNPKDPGVLASAGDDEVVKVWDVGALIQ</sequence>
<reference evidence="5 6" key="1">
    <citation type="submission" date="2024-03" db="EMBL/GenBank/DDBJ databases">
        <title>Complete genome sequence of the green alga Chloropicon roscoffensis RCC1871.</title>
        <authorList>
            <person name="Lemieux C."/>
            <person name="Pombert J.-F."/>
            <person name="Otis C."/>
            <person name="Turmel M."/>
        </authorList>
    </citation>
    <scope>NUCLEOTIDE SEQUENCE [LARGE SCALE GENOMIC DNA]</scope>
    <source>
        <strain evidence="5 6">RCC1871</strain>
    </source>
</reference>
<protein>
    <recommendedName>
        <fullName evidence="3">Probable cytosolic iron-sulfur protein assembly protein CIAO1 homolog</fullName>
    </recommendedName>
</protein>
<dbReference type="Proteomes" id="UP001472866">
    <property type="component" value="Chromosome 13"/>
</dbReference>
<feature type="repeat" description="WD" evidence="4">
    <location>
        <begin position="313"/>
        <end position="347"/>
    </location>
</feature>
<dbReference type="InterPro" id="IPR020472">
    <property type="entry name" value="WD40_PAC1"/>
</dbReference>
<dbReference type="Pfam" id="PF00400">
    <property type="entry name" value="WD40"/>
    <property type="match status" value="6"/>
</dbReference>
<dbReference type="Gene3D" id="2.130.10.10">
    <property type="entry name" value="YVTN repeat-like/Quinoprotein amine dehydrogenase"/>
    <property type="match status" value="2"/>
</dbReference>
<organism evidence="5 6">
    <name type="scientific">Chloropicon roscoffensis</name>
    <dbReference type="NCBI Taxonomy" id="1461544"/>
    <lineage>
        <taxon>Eukaryota</taxon>
        <taxon>Viridiplantae</taxon>
        <taxon>Chlorophyta</taxon>
        <taxon>Chloropicophyceae</taxon>
        <taxon>Chloropicales</taxon>
        <taxon>Chloropicaceae</taxon>
        <taxon>Chloropicon</taxon>
    </lineage>
</organism>
<dbReference type="PROSITE" id="PS50294">
    <property type="entry name" value="WD_REPEATS_REGION"/>
    <property type="match status" value="4"/>
</dbReference>
<gene>
    <name evidence="5" type="ORF">HKI87_13g72450</name>
</gene>
<dbReference type="InterPro" id="IPR001680">
    <property type="entry name" value="WD40_rpt"/>
</dbReference>
<evidence type="ECO:0000256" key="3">
    <source>
        <dbReference type="HAMAP-Rule" id="MF_03037"/>
    </source>
</evidence>
<dbReference type="EMBL" id="CP151513">
    <property type="protein sequence ID" value="WZN65684.1"/>
    <property type="molecule type" value="Genomic_DNA"/>
</dbReference>
<name>A0AAX4PHB6_9CHLO</name>
<evidence type="ECO:0000313" key="5">
    <source>
        <dbReference type="EMBL" id="WZN65684.1"/>
    </source>
</evidence>
<feature type="repeat" description="WD" evidence="4">
    <location>
        <begin position="115"/>
        <end position="146"/>
    </location>
</feature>
<feature type="repeat" description="WD" evidence="4">
    <location>
        <begin position="21"/>
        <end position="52"/>
    </location>
</feature>
<dbReference type="CDD" id="cd00200">
    <property type="entry name" value="WD40"/>
    <property type="match status" value="1"/>
</dbReference>
<dbReference type="PANTHER" id="PTHR19920:SF0">
    <property type="entry name" value="CYTOSOLIC IRON-SULFUR PROTEIN ASSEMBLY PROTEIN CIAO1-RELATED"/>
    <property type="match status" value="1"/>
</dbReference>
<comment type="similarity">
    <text evidence="3">Belongs to the WD repeat CIA1 family.</text>
</comment>
<evidence type="ECO:0000256" key="1">
    <source>
        <dbReference type="ARBA" id="ARBA00022574"/>
    </source>
</evidence>
<dbReference type="InterPro" id="IPR019775">
    <property type="entry name" value="WD40_repeat_CS"/>
</dbReference>
<accession>A0AAX4PHB6</accession>
<dbReference type="InterPro" id="IPR028608">
    <property type="entry name" value="CIAO1/Cia1"/>
</dbReference>
<evidence type="ECO:0000256" key="4">
    <source>
        <dbReference type="PROSITE-ProRule" id="PRU00221"/>
    </source>
</evidence>